<name>A0AC61QY04_9FIRM</name>
<gene>
    <name evidence="1" type="ORF">E5357_10205</name>
</gene>
<keyword evidence="2" id="KW-1185">Reference proteome</keyword>
<protein>
    <submittedName>
        <fullName evidence="1">Uncharacterized protein</fullName>
    </submittedName>
</protein>
<accession>A0AC61QY04</accession>
<evidence type="ECO:0000313" key="2">
    <source>
        <dbReference type="Proteomes" id="UP000307720"/>
    </source>
</evidence>
<dbReference type="Proteomes" id="UP000307720">
    <property type="component" value="Unassembled WGS sequence"/>
</dbReference>
<dbReference type="EMBL" id="SRZB01000022">
    <property type="protein sequence ID" value="TGX98051.1"/>
    <property type="molecule type" value="Genomic_DNA"/>
</dbReference>
<sequence>MESRGKWRWTAGGLMLLLCLFTVPFRVDAGERNTWVTKKQYRYYYDENGKLVRSGIKEIGAGKYCFDSKGRMLKKTMKVIRGKRYYFTSSGKAAVGWVRYRGNKYYFDSLGRGVKGLAAIGKYQYFFADSGVMQSGWQYFGKKKAYFYLKTGRMAVNRTIQGTKINKKGYAKAGRTELARQEALEKAEKLLDSITSPGMSKSQKLRAAFDYMSSRSNLTYVTWRSFQAYKGWEYDYAIEIYDRRGGNCYNFASGFAMLAKVIGYEPYVVRGRVRGSRDGAADGLTRHACVSIDGLYYDPELQFAGTSPGIYGVSYSPMIQILGRNRI</sequence>
<organism evidence="1 2">
    <name type="scientific">Hominisplanchenecus murintestinalis</name>
    <dbReference type="NCBI Taxonomy" id="2941517"/>
    <lineage>
        <taxon>Bacteria</taxon>
        <taxon>Bacillati</taxon>
        <taxon>Bacillota</taxon>
        <taxon>Clostridia</taxon>
        <taxon>Lachnospirales</taxon>
        <taxon>Lachnospiraceae</taxon>
        <taxon>Hominisplanchenecus</taxon>
    </lineage>
</organism>
<evidence type="ECO:0000313" key="1">
    <source>
        <dbReference type="EMBL" id="TGX98051.1"/>
    </source>
</evidence>
<reference evidence="1" key="1">
    <citation type="submission" date="2019-04" db="EMBL/GenBank/DDBJ databases">
        <title>Microbes associate with the intestines of laboratory mice.</title>
        <authorList>
            <person name="Navarre W."/>
            <person name="Wong E."/>
            <person name="Huang K."/>
            <person name="Tropini C."/>
            <person name="Ng K."/>
            <person name="Yu B."/>
        </authorList>
    </citation>
    <scope>NUCLEOTIDE SEQUENCE</scope>
    <source>
        <strain evidence="1">NM72_1-8</strain>
    </source>
</reference>
<proteinExistence type="predicted"/>
<comment type="caution">
    <text evidence="1">The sequence shown here is derived from an EMBL/GenBank/DDBJ whole genome shotgun (WGS) entry which is preliminary data.</text>
</comment>